<evidence type="ECO:0000313" key="1">
    <source>
        <dbReference type="EMBL" id="MDF0602531.1"/>
    </source>
</evidence>
<organism evidence="1 2">
    <name type="scientific">Psychromarinibacter sediminicola</name>
    <dbReference type="NCBI Taxonomy" id="3033385"/>
    <lineage>
        <taxon>Bacteria</taxon>
        <taxon>Pseudomonadati</taxon>
        <taxon>Pseudomonadota</taxon>
        <taxon>Alphaproteobacteria</taxon>
        <taxon>Rhodobacterales</taxon>
        <taxon>Paracoccaceae</taxon>
        <taxon>Psychromarinibacter</taxon>
    </lineage>
</organism>
<dbReference type="AlphaFoldDB" id="A0AAE3NUW3"/>
<comment type="caution">
    <text evidence="1">The sequence shown here is derived from an EMBL/GenBank/DDBJ whole genome shotgun (WGS) entry which is preliminary data.</text>
</comment>
<reference evidence="1" key="1">
    <citation type="submission" date="2023-03" db="EMBL/GenBank/DDBJ databases">
        <title>Multiphase analysis and comparison of six strains from genera Psychromarinibacter, Lutimaribacter, and Maritimibacter, including a novel species: Psychromarinibacter sediminicola sp. nov.</title>
        <authorList>
            <person name="Wang Y.-H."/>
            <person name="Ye M.-Q."/>
            <person name="Du Z.-J."/>
        </authorList>
    </citation>
    <scope>NUCLEOTIDE SEQUENCE</scope>
    <source>
        <strain evidence="1">C21-152</strain>
    </source>
</reference>
<protein>
    <submittedName>
        <fullName evidence="1">Uncharacterized protein</fullName>
    </submittedName>
</protein>
<name>A0AAE3NUW3_9RHOB</name>
<sequence>MSQKPEDRSEIHDELNPEWTAYESAWAVDVADFPSPVEAAEFVLRRKQFFLAAQAAGFPKELLTPFEPNKPGFEERARKAFTALPKAMGWAAE</sequence>
<dbReference type="EMBL" id="JARGYC010000053">
    <property type="protein sequence ID" value="MDF0602531.1"/>
    <property type="molecule type" value="Genomic_DNA"/>
</dbReference>
<dbReference type="Proteomes" id="UP001220964">
    <property type="component" value="Unassembled WGS sequence"/>
</dbReference>
<gene>
    <name evidence="1" type="ORF">P1J78_17470</name>
</gene>
<accession>A0AAE3NUW3</accession>
<keyword evidence="2" id="KW-1185">Reference proteome</keyword>
<proteinExistence type="predicted"/>
<evidence type="ECO:0000313" key="2">
    <source>
        <dbReference type="Proteomes" id="UP001220964"/>
    </source>
</evidence>
<dbReference type="RefSeq" id="WP_275568659.1">
    <property type="nucleotide sequence ID" value="NZ_JARGYC010000053.1"/>
</dbReference>